<name>A0ABT8EQH3_9ACTN</name>
<keyword evidence="6" id="KW-1185">Reference proteome</keyword>
<evidence type="ECO:0000256" key="3">
    <source>
        <dbReference type="ARBA" id="ARBA00023163"/>
    </source>
</evidence>
<dbReference type="InterPro" id="IPR016032">
    <property type="entry name" value="Sig_transdc_resp-reg_C-effctor"/>
</dbReference>
<proteinExistence type="predicted"/>
<dbReference type="CDD" id="cd06170">
    <property type="entry name" value="LuxR_C_like"/>
    <property type="match status" value="1"/>
</dbReference>
<gene>
    <name evidence="5" type="ORF">QWY29_03495</name>
</gene>
<dbReference type="SUPFAM" id="SSF52172">
    <property type="entry name" value="CheY-like"/>
    <property type="match status" value="1"/>
</dbReference>
<dbReference type="Pfam" id="PF00196">
    <property type="entry name" value="GerE"/>
    <property type="match status" value="1"/>
</dbReference>
<reference evidence="5" key="1">
    <citation type="submission" date="2023-06" db="EMBL/GenBank/DDBJ databases">
        <title>Draft genome sequence of Nocardioides sp. SOB72.</title>
        <authorList>
            <person name="Zhang G."/>
        </authorList>
    </citation>
    <scope>NUCLEOTIDE SEQUENCE</scope>
    <source>
        <strain evidence="5">SOB72</strain>
    </source>
</reference>
<keyword evidence="3" id="KW-0804">Transcription</keyword>
<accession>A0ABT8EQH3</accession>
<dbReference type="PRINTS" id="PR00038">
    <property type="entry name" value="HTHLUXR"/>
</dbReference>
<dbReference type="PANTHER" id="PTHR44688:SF16">
    <property type="entry name" value="DNA-BINDING TRANSCRIPTIONAL ACTIVATOR DEVR_DOSR"/>
    <property type="match status" value="1"/>
</dbReference>
<evidence type="ECO:0000256" key="2">
    <source>
        <dbReference type="ARBA" id="ARBA00023125"/>
    </source>
</evidence>
<dbReference type="SUPFAM" id="SSF46894">
    <property type="entry name" value="C-terminal effector domain of the bipartite response regulators"/>
    <property type="match status" value="1"/>
</dbReference>
<keyword evidence="2" id="KW-0238">DNA-binding</keyword>
<keyword evidence="1" id="KW-0805">Transcription regulation</keyword>
<evidence type="ECO:0000313" key="5">
    <source>
        <dbReference type="EMBL" id="MDN4160407.1"/>
    </source>
</evidence>
<sequence>MPPQPLTVGVISPYELVLTGLTTMLRRHPARIAVSDVSGREGHPAGLDVVIFDAACLDPARSTLGGDLDHLVRGQARVVALVRPHEPTLTTSALERGVAGVVPIEASADEVVDVLARVSRGVPGRRPRQVDARTVLLPRGLTRRELEVLGLVAAGLSNVEIAERLFVSVNTVKTYVRAGYRKIGVDRRAQAVVWCARHGVVAG</sequence>
<dbReference type="PROSITE" id="PS50043">
    <property type="entry name" value="HTH_LUXR_2"/>
    <property type="match status" value="1"/>
</dbReference>
<comment type="caution">
    <text evidence="5">The sequence shown here is derived from an EMBL/GenBank/DDBJ whole genome shotgun (WGS) entry which is preliminary data.</text>
</comment>
<dbReference type="Proteomes" id="UP001168537">
    <property type="component" value="Unassembled WGS sequence"/>
</dbReference>
<dbReference type="RefSeq" id="WP_300959262.1">
    <property type="nucleotide sequence ID" value="NZ_JAUHJR010000001.1"/>
</dbReference>
<evidence type="ECO:0000259" key="4">
    <source>
        <dbReference type="PROSITE" id="PS50043"/>
    </source>
</evidence>
<evidence type="ECO:0000256" key="1">
    <source>
        <dbReference type="ARBA" id="ARBA00023015"/>
    </source>
</evidence>
<organism evidence="5 6">
    <name type="scientific">Nocardioides abyssi</name>
    <dbReference type="NCBI Taxonomy" id="3058370"/>
    <lineage>
        <taxon>Bacteria</taxon>
        <taxon>Bacillati</taxon>
        <taxon>Actinomycetota</taxon>
        <taxon>Actinomycetes</taxon>
        <taxon>Propionibacteriales</taxon>
        <taxon>Nocardioidaceae</taxon>
        <taxon>Nocardioides</taxon>
    </lineage>
</organism>
<dbReference type="SMART" id="SM00421">
    <property type="entry name" value="HTH_LUXR"/>
    <property type="match status" value="1"/>
</dbReference>
<evidence type="ECO:0000313" key="6">
    <source>
        <dbReference type="Proteomes" id="UP001168537"/>
    </source>
</evidence>
<dbReference type="EMBL" id="JAUHJR010000001">
    <property type="protein sequence ID" value="MDN4160407.1"/>
    <property type="molecule type" value="Genomic_DNA"/>
</dbReference>
<dbReference type="InterPro" id="IPR011006">
    <property type="entry name" value="CheY-like_superfamily"/>
</dbReference>
<protein>
    <submittedName>
        <fullName evidence="5">Response regulator transcription factor</fullName>
    </submittedName>
</protein>
<dbReference type="PANTHER" id="PTHR44688">
    <property type="entry name" value="DNA-BINDING TRANSCRIPTIONAL ACTIVATOR DEVR_DOSR"/>
    <property type="match status" value="1"/>
</dbReference>
<feature type="domain" description="HTH luxR-type" evidence="4">
    <location>
        <begin position="134"/>
        <end position="199"/>
    </location>
</feature>
<dbReference type="InterPro" id="IPR000792">
    <property type="entry name" value="Tscrpt_reg_LuxR_C"/>
</dbReference>
<dbReference type="Gene3D" id="3.40.50.2300">
    <property type="match status" value="1"/>
</dbReference>